<evidence type="ECO:0000256" key="9">
    <source>
        <dbReference type="SAM" id="Phobius"/>
    </source>
</evidence>
<dbReference type="InterPro" id="IPR002048">
    <property type="entry name" value="EF_hand_dom"/>
</dbReference>
<feature type="region of interest" description="Disordered" evidence="8">
    <location>
        <begin position="342"/>
        <end position="411"/>
    </location>
</feature>
<dbReference type="PROSITE" id="PS50222">
    <property type="entry name" value="EF_HAND_2"/>
    <property type="match status" value="1"/>
</dbReference>
<dbReference type="AlphaFoldDB" id="A0A210QM44"/>
<dbReference type="InterPro" id="IPR001878">
    <property type="entry name" value="Znf_CCHC"/>
</dbReference>
<dbReference type="InterPro" id="IPR018247">
    <property type="entry name" value="EF_Hand_1_Ca_BS"/>
</dbReference>
<gene>
    <name evidence="12" type="ORF">KP79_PYT05723</name>
</gene>
<dbReference type="InterPro" id="IPR000169">
    <property type="entry name" value="Pept_cys_AS"/>
</dbReference>
<evidence type="ECO:0000256" key="2">
    <source>
        <dbReference type="ARBA" id="ARBA00022670"/>
    </source>
</evidence>
<dbReference type="InterPro" id="IPR011992">
    <property type="entry name" value="EF-hand-dom_pair"/>
</dbReference>
<evidence type="ECO:0000313" key="12">
    <source>
        <dbReference type="EMBL" id="OWF49809.1"/>
    </source>
</evidence>
<feature type="active site" evidence="6 7">
    <location>
        <position position="485"/>
    </location>
</feature>
<dbReference type="SUPFAM" id="SSF54001">
    <property type="entry name" value="Cysteine proteinases"/>
    <property type="match status" value="1"/>
</dbReference>
<dbReference type="PROSITE" id="PS00018">
    <property type="entry name" value="EF_HAND_1"/>
    <property type="match status" value="1"/>
</dbReference>
<dbReference type="SMART" id="SM00054">
    <property type="entry name" value="EFh"/>
    <property type="match status" value="2"/>
</dbReference>
<dbReference type="GO" id="GO:0004198">
    <property type="term" value="F:calcium-dependent cysteine-type endopeptidase activity"/>
    <property type="evidence" value="ECO:0007669"/>
    <property type="project" value="InterPro"/>
</dbReference>
<dbReference type="InterPro" id="IPR022684">
    <property type="entry name" value="Calpain_cysteine_protease"/>
</dbReference>
<keyword evidence="9" id="KW-0472">Membrane</keyword>
<feature type="domain" description="Calpain catalytic" evidence="10">
    <location>
        <begin position="427"/>
        <end position="732"/>
    </location>
</feature>
<dbReference type="PRINTS" id="PR00704">
    <property type="entry name" value="CALPAIN"/>
</dbReference>
<dbReference type="InterPro" id="IPR001300">
    <property type="entry name" value="Peptidase_C2_calpain_cat"/>
</dbReference>
<evidence type="ECO:0000256" key="5">
    <source>
        <dbReference type="ARBA" id="ARBA00022837"/>
    </source>
</evidence>
<evidence type="ECO:0000256" key="4">
    <source>
        <dbReference type="ARBA" id="ARBA00022807"/>
    </source>
</evidence>
<evidence type="ECO:0000256" key="7">
    <source>
        <dbReference type="PROSITE-ProRule" id="PRU00239"/>
    </source>
</evidence>
<evidence type="ECO:0000256" key="3">
    <source>
        <dbReference type="ARBA" id="ARBA00022801"/>
    </source>
</evidence>
<dbReference type="Proteomes" id="UP000242188">
    <property type="component" value="Unassembled WGS sequence"/>
</dbReference>
<dbReference type="STRING" id="6573.A0A210QM44"/>
<dbReference type="InterPro" id="IPR022682">
    <property type="entry name" value="Calpain_domain_III"/>
</dbReference>
<keyword evidence="4 7" id="KW-0788">Thiol protease</keyword>
<feature type="transmembrane region" description="Helical" evidence="9">
    <location>
        <begin position="16"/>
        <end position="43"/>
    </location>
</feature>
<organism evidence="12 13">
    <name type="scientific">Mizuhopecten yessoensis</name>
    <name type="common">Japanese scallop</name>
    <name type="synonym">Patinopecten yessoensis</name>
    <dbReference type="NCBI Taxonomy" id="6573"/>
    <lineage>
        <taxon>Eukaryota</taxon>
        <taxon>Metazoa</taxon>
        <taxon>Spiralia</taxon>
        <taxon>Lophotrochozoa</taxon>
        <taxon>Mollusca</taxon>
        <taxon>Bivalvia</taxon>
        <taxon>Autobranchia</taxon>
        <taxon>Pteriomorphia</taxon>
        <taxon>Pectinida</taxon>
        <taxon>Pectinoidea</taxon>
        <taxon>Pectinidae</taxon>
        <taxon>Mizuhopecten</taxon>
    </lineage>
</organism>
<feature type="domain" description="EF-hand" evidence="11">
    <location>
        <begin position="985"/>
        <end position="1020"/>
    </location>
</feature>
<dbReference type="InterPro" id="IPR036213">
    <property type="entry name" value="Calpain_III_sf"/>
</dbReference>
<keyword evidence="9" id="KW-0812">Transmembrane</keyword>
<dbReference type="GO" id="GO:0006508">
    <property type="term" value="P:proteolysis"/>
    <property type="evidence" value="ECO:0007669"/>
    <property type="project" value="UniProtKB-KW"/>
</dbReference>
<evidence type="ECO:0000259" key="10">
    <source>
        <dbReference type="PROSITE" id="PS50203"/>
    </source>
</evidence>
<feature type="active site" evidence="6 7">
    <location>
        <position position="673"/>
    </location>
</feature>
<dbReference type="SUPFAM" id="SSF47473">
    <property type="entry name" value="EF-hand"/>
    <property type="match status" value="1"/>
</dbReference>
<comment type="caution">
    <text evidence="12">The sequence shown here is derived from an EMBL/GenBank/DDBJ whole genome shotgun (WGS) entry which is preliminary data.</text>
</comment>
<comment type="similarity">
    <text evidence="1">Belongs to the peptidase C2 family.</text>
</comment>
<proteinExistence type="inferred from homology"/>
<dbReference type="InterPro" id="IPR022683">
    <property type="entry name" value="Calpain_III"/>
</dbReference>
<feature type="compositionally biased region" description="Basic and acidic residues" evidence="8">
    <location>
        <begin position="342"/>
        <end position="377"/>
    </location>
</feature>
<feature type="transmembrane region" description="Helical" evidence="9">
    <location>
        <begin position="55"/>
        <end position="83"/>
    </location>
</feature>
<dbReference type="Gene3D" id="1.10.238.10">
    <property type="entry name" value="EF-hand"/>
    <property type="match status" value="1"/>
</dbReference>
<keyword evidence="9" id="KW-1133">Transmembrane helix</keyword>
<dbReference type="PROSITE" id="PS50203">
    <property type="entry name" value="CALPAIN_CAT"/>
    <property type="match status" value="1"/>
</dbReference>
<dbReference type="GO" id="GO:0005509">
    <property type="term" value="F:calcium ion binding"/>
    <property type="evidence" value="ECO:0007669"/>
    <property type="project" value="InterPro"/>
</dbReference>
<dbReference type="GO" id="GO:0003676">
    <property type="term" value="F:nucleic acid binding"/>
    <property type="evidence" value="ECO:0007669"/>
    <property type="project" value="InterPro"/>
</dbReference>
<feature type="active site" evidence="6 7">
    <location>
        <position position="649"/>
    </location>
</feature>
<feature type="compositionally biased region" description="Polar residues" evidence="8">
    <location>
        <begin position="380"/>
        <end position="396"/>
    </location>
</feature>
<reference evidence="12 13" key="1">
    <citation type="journal article" date="2017" name="Nat. Ecol. Evol.">
        <title>Scallop genome provides insights into evolution of bilaterian karyotype and development.</title>
        <authorList>
            <person name="Wang S."/>
            <person name="Zhang J."/>
            <person name="Jiao W."/>
            <person name="Li J."/>
            <person name="Xun X."/>
            <person name="Sun Y."/>
            <person name="Guo X."/>
            <person name="Huan P."/>
            <person name="Dong B."/>
            <person name="Zhang L."/>
            <person name="Hu X."/>
            <person name="Sun X."/>
            <person name="Wang J."/>
            <person name="Zhao C."/>
            <person name="Wang Y."/>
            <person name="Wang D."/>
            <person name="Huang X."/>
            <person name="Wang R."/>
            <person name="Lv J."/>
            <person name="Li Y."/>
            <person name="Zhang Z."/>
            <person name="Liu B."/>
            <person name="Lu W."/>
            <person name="Hui Y."/>
            <person name="Liang J."/>
            <person name="Zhou Z."/>
            <person name="Hou R."/>
            <person name="Li X."/>
            <person name="Liu Y."/>
            <person name="Li H."/>
            <person name="Ning X."/>
            <person name="Lin Y."/>
            <person name="Zhao L."/>
            <person name="Xing Q."/>
            <person name="Dou J."/>
            <person name="Li Y."/>
            <person name="Mao J."/>
            <person name="Guo H."/>
            <person name="Dou H."/>
            <person name="Li T."/>
            <person name="Mu C."/>
            <person name="Jiang W."/>
            <person name="Fu Q."/>
            <person name="Fu X."/>
            <person name="Miao Y."/>
            <person name="Liu J."/>
            <person name="Yu Q."/>
            <person name="Li R."/>
            <person name="Liao H."/>
            <person name="Li X."/>
            <person name="Kong Y."/>
            <person name="Jiang Z."/>
            <person name="Chourrout D."/>
            <person name="Li R."/>
            <person name="Bao Z."/>
        </authorList>
    </citation>
    <scope>NUCLEOTIDE SEQUENCE [LARGE SCALE GENOMIC DNA]</scope>
    <source>
        <strain evidence="12 13">PY_sf001</strain>
    </source>
</reference>
<dbReference type="EMBL" id="NEDP02002941">
    <property type="protein sequence ID" value="OWF49809.1"/>
    <property type="molecule type" value="Genomic_DNA"/>
</dbReference>
<evidence type="ECO:0000256" key="1">
    <source>
        <dbReference type="ARBA" id="ARBA00007623"/>
    </source>
</evidence>
<keyword evidence="2 7" id="KW-0645">Protease</keyword>
<dbReference type="Pfam" id="PF01067">
    <property type="entry name" value="Calpain_III"/>
    <property type="match status" value="1"/>
</dbReference>
<dbReference type="CDD" id="cd00044">
    <property type="entry name" value="CysPc"/>
    <property type="match status" value="1"/>
</dbReference>
<dbReference type="Gene3D" id="3.90.70.10">
    <property type="entry name" value="Cysteine proteinases"/>
    <property type="match status" value="1"/>
</dbReference>
<dbReference type="Pfam" id="PF00648">
    <property type="entry name" value="Peptidase_C2"/>
    <property type="match status" value="1"/>
</dbReference>
<dbReference type="GO" id="GO:0005737">
    <property type="term" value="C:cytoplasm"/>
    <property type="evidence" value="ECO:0007669"/>
    <property type="project" value="TreeGrafter"/>
</dbReference>
<evidence type="ECO:0000313" key="13">
    <source>
        <dbReference type="Proteomes" id="UP000242188"/>
    </source>
</evidence>
<evidence type="ECO:0000256" key="6">
    <source>
        <dbReference type="PIRSR" id="PIRSR622684-1"/>
    </source>
</evidence>
<accession>A0A210QM44</accession>
<keyword evidence="5" id="KW-0106">Calcium</keyword>
<dbReference type="Gene3D" id="2.60.120.380">
    <property type="match status" value="1"/>
</dbReference>
<dbReference type="GO" id="GO:0008270">
    <property type="term" value="F:zinc ion binding"/>
    <property type="evidence" value="ECO:0007669"/>
    <property type="project" value="InterPro"/>
</dbReference>
<dbReference type="SMART" id="SM00230">
    <property type="entry name" value="CysPc"/>
    <property type="match status" value="1"/>
</dbReference>
<dbReference type="SMART" id="SM00720">
    <property type="entry name" value="calpain_III"/>
    <property type="match status" value="1"/>
</dbReference>
<evidence type="ECO:0000259" key="11">
    <source>
        <dbReference type="PROSITE" id="PS50222"/>
    </source>
</evidence>
<dbReference type="SUPFAM" id="SSF49758">
    <property type="entry name" value="Calpain large subunit, middle domain (domain III)"/>
    <property type="match status" value="1"/>
</dbReference>
<dbReference type="InterPro" id="IPR038765">
    <property type="entry name" value="Papain-like_cys_pep_sf"/>
</dbReference>
<sequence length="1083" mass="124865">MTVNNVLISVMTVNNVLISVMTVNNVLISVMIVNNVLISLMTVNNVLISVMTVHNVLFSVMTVNNVLISVMTVHNVLISVMIVNNVTHLTDDCKQRTHLSDDLMTINNVLILVITKQRTHLIDDCKQRTYLSDDCKQRTHLSDDCKQRTYLSDDCKQRTHLSDDCKQRTHLSDDHKQRTHLSDDHKQRINLHDDCKQRTHLGDDCKQRTHLSDDCKQRTHLSDDCKQRTYLSDNCKQRTHLSDDCKQRTHLIDDHKQRPHLSDDCKQRTHLSDDCKQRTNLSDDCKQRTYLSDDCKKRTHLSDDCKQRTHLNDNCKQRTHLSDNHKQRTNLSNDCKQRTHLIDDHKQRPHLNDDHKQRTHLSDDCKQRTNLSDDCKQRTHLTSANSVTNRSAQRTGSHVVMSVRGSTSRRNREYHTLRAELLRANSLFVDPEFPPNNTSLTFNGQTPPGFAKVVWKRPTDIVKHPKLFVRGVSRFDLDQGALGNCWFIAGAAVVATHGKLIERVVPNDQDFEVDYAGIFHFNFWWYGKWTEVVIDDYLPTDGFRLIYGRNREQPDEFWPALLEKAYAKIRGCYQGIDGGKLDYAIVDLTGSISERIDMSNKSNVPSNLYDIMWKCYKMNSMLGASISLKSPSGSTRREVELPNGLFMGHAYSITGLATVPYRGMSVQLVRLRNPWGRDEWKGDWSDGSDQMRSMSQEVRKQLNIVVRNDGEFWMSYHDLLLNFDEVQLCHLQPDALTSEIVNDEKQEAWQVVVYHDAWLKGVTAGGCGNKPHQDLYWRNPQFFITLKDVDNTDRNNMCTLIVSLIEKEQDNRNKVAMAFDIYRLKNPQRRPLDGDSLSRNALLLQKSSGTYEFYREKTKRFELTPGTYVVIPSTFYPNVESQFMLRFFTEKPFDSGVLDEEPGPGPSSTVTTPMEDPTKAIYKRCTKEDGKMYARELKHFLRELTVLEHKEPIKFSTETCRSLVTLMDRNRSGALDYDEALKAWKEIQGFRAVFKQSDVDESGNVNTYELGKMFAKLGFPISRMVLTGIVRRYGGRDNSISLPDFIVILCKLTVMYSLYQDHSGGADTAKISMNEFLYFSMFC</sequence>
<dbReference type="FunFam" id="3.90.70.10:FF:000001">
    <property type="entry name" value="Calpain-1 catalytic subunit"/>
    <property type="match status" value="1"/>
</dbReference>
<protein>
    <submittedName>
        <fullName evidence="12">Calpain-9</fullName>
    </submittedName>
</protein>
<dbReference type="PROSITE" id="PS00139">
    <property type="entry name" value="THIOL_PROTEASE_CYS"/>
    <property type="match status" value="1"/>
</dbReference>
<keyword evidence="3 7" id="KW-0378">Hydrolase</keyword>
<dbReference type="PANTHER" id="PTHR10183">
    <property type="entry name" value="CALPAIN"/>
    <property type="match status" value="1"/>
</dbReference>
<keyword evidence="13" id="KW-1185">Reference proteome</keyword>
<dbReference type="OrthoDB" id="424753at2759"/>
<name>A0A210QM44_MIZYE</name>
<dbReference type="PANTHER" id="PTHR10183:SF433">
    <property type="entry name" value="CALPAIN-A-RELATED"/>
    <property type="match status" value="1"/>
</dbReference>
<dbReference type="SMART" id="SM00343">
    <property type="entry name" value="ZnF_C2HC"/>
    <property type="match status" value="6"/>
</dbReference>
<evidence type="ECO:0000256" key="8">
    <source>
        <dbReference type="SAM" id="MobiDB-lite"/>
    </source>
</evidence>